<dbReference type="GO" id="GO:0071108">
    <property type="term" value="P:protein K48-linked deubiquitination"/>
    <property type="evidence" value="ECO:0007669"/>
    <property type="project" value="TreeGrafter"/>
</dbReference>
<dbReference type="PROSITE" id="PS50249">
    <property type="entry name" value="MPN"/>
    <property type="match status" value="1"/>
</dbReference>
<evidence type="ECO:0000313" key="13">
    <source>
        <dbReference type="RefSeq" id="XP_020097559.1"/>
    </source>
</evidence>
<dbReference type="OrthoDB" id="3640at2759"/>
<keyword evidence="8" id="KW-0482">Metalloprotease</keyword>
<keyword evidence="4" id="KW-0479">Metal-binding</keyword>
<dbReference type="Proteomes" id="UP000092600">
    <property type="component" value="Unassembled WGS sequence"/>
</dbReference>
<dbReference type="PANTHER" id="PTHR12947">
    <property type="entry name" value="AMSH-LIKE PROTEASE"/>
    <property type="match status" value="1"/>
</dbReference>
<comment type="similarity">
    <text evidence="2">Belongs to the peptidase M67C family.</text>
</comment>
<reference evidence="13" key="2">
    <citation type="submission" date="2025-04" db="UniProtKB">
        <authorList>
            <consortium name="RefSeq"/>
        </authorList>
    </citation>
    <scope>IDENTIFICATION</scope>
    <source>
        <tissue evidence="13">Leaf</tissue>
    </source>
</reference>
<evidence type="ECO:0000313" key="12">
    <source>
        <dbReference type="Proteomes" id="UP000515123"/>
    </source>
</evidence>
<sequence length="510" mass="57673">MKASSGAISIERIARKVDVDDRISLRNYYRIADSLVRQANIYREEKNIIDLYVMLLRFSSLITETIPLHRDYKYSLQSERLYFRKKLLNALTELEKLQPAVRQRLEELNGTSRNLANGRAQAKQNGFALSVNHQKPKFYESIMVQSSIVGQNSYFQKPYTQTEKLPLTKTREEQIHRLSLNIPRPKQETLSRHSILGPNGLHGQWQPPIVDRGIQYPSNLDLTSVDIPSILVQPIQDVPVETKDSGPTEKEKTPLEEVLSLHDTTSSVQEESRPMITFDVAESLAKMDISSEPSPPPVLAEVQDLVAVSSQLSDSISGETIQLQDELIRTQSPVQVHISTTMMDNFMRFAKSNTDRNLETCGVLAGSLKNRKFYVTALVIPKQESTSDSCQTTNEEDVFDYLDKNSLFSLGWIHTHPTQSCFMSSIDVHTQYSYQVMLPEAIAIVMAPKDASRTNGIFRLTSPGGMSVVKQCDQRGFHPHPSPPDGGRIYDHCSDVYMNPNIKFDVVDLR</sequence>
<dbReference type="GO" id="GO:0140492">
    <property type="term" value="F:metal-dependent deubiquitinase activity"/>
    <property type="evidence" value="ECO:0007669"/>
    <property type="project" value="InterPro"/>
</dbReference>
<dbReference type="SUPFAM" id="SSF102712">
    <property type="entry name" value="JAB1/MPN domain"/>
    <property type="match status" value="1"/>
</dbReference>
<evidence type="ECO:0000256" key="7">
    <source>
        <dbReference type="ARBA" id="ARBA00022833"/>
    </source>
</evidence>
<dbReference type="InterPro" id="IPR015063">
    <property type="entry name" value="USP8_dimer"/>
</dbReference>
<dbReference type="InterPro" id="IPR044098">
    <property type="entry name" value="STAMBP/STALP-like_MPN"/>
</dbReference>
<evidence type="ECO:0000256" key="1">
    <source>
        <dbReference type="ARBA" id="ARBA00001947"/>
    </source>
</evidence>
<dbReference type="RefSeq" id="XP_020097559.1">
    <property type="nucleotide sequence ID" value="XM_020241970.1"/>
</dbReference>
<dbReference type="GO" id="GO:0005768">
    <property type="term" value="C:endosome"/>
    <property type="evidence" value="ECO:0007669"/>
    <property type="project" value="TreeGrafter"/>
</dbReference>
<proteinExistence type="inferred from homology"/>
<keyword evidence="3" id="KW-0645">Protease</keyword>
<dbReference type="Proteomes" id="UP000515123">
    <property type="component" value="Linkage group 10"/>
</dbReference>
<dbReference type="STRING" id="4615.A0A199UXW5"/>
<evidence type="ECO:0000259" key="9">
    <source>
        <dbReference type="PROSITE" id="PS50249"/>
    </source>
</evidence>
<dbReference type="CDD" id="cd08066">
    <property type="entry name" value="MPN_AMSH_like"/>
    <property type="match status" value="1"/>
</dbReference>
<dbReference type="GO" id="GO:0006508">
    <property type="term" value="P:proteolysis"/>
    <property type="evidence" value="ECO:0007669"/>
    <property type="project" value="UniProtKB-KW"/>
</dbReference>
<feature type="domain" description="MPN" evidence="9">
    <location>
        <begin position="336"/>
        <end position="466"/>
    </location>
</feature>
<reference evidence="10 11" key="1">
    <citation type="journal article" date="2016" name="DNA Res.">
        <title>The draft genome of MD-2 pineapple using hybrid error correction of long reads.</title>
        <authorList>
            <person name="Redwan R.M."/>
            <person name="Saidin A."/>
            <person name="Kumar S.V."/>
        </authorList>
    </citation>
    <scope>NUCLEOTIDE SEQUENCE [LARGE SCALE GENOMIC DNA]</scope>
    <source>
        <strain evidence="11">cv. MD2</strain>
        <tissue evidence="10">Leaf</tissue>
    </source>
</reference>
<comment type="cofactor">
    <cofactor evidence="1">
        <name>Zn(2+)</name>
        <dbReference type="ChEBI" id="CHEBI:29105"/>
    </cofactor>
</comment>
<dbReference type="GO" id="GO:0061578">
    <property type="term" value="F:K63-linked deubiquitinase activity"/>
    <property type="evidence" value="ECO:0007669"/>
    <property type="project" value="InterPro"/>
</dbReference>
<dbReference type="Pfam" id="PF08969">
    <property type="entry name" value="USP8_dimer"/>
    <property type="match status" value="1"/>
</dbReference>
<dbReference type="SMART" id="SM00232">
    <property type="entry name" value="JAB_MPN"/>
    <property type="match status" value="1"/>
</dbReference>
<dbReference type="InterPro" id="IPR037518">
    <property type="entry name" value="MPN"/>
</dbReference>
<evidence type="ECO:0000313" key="11">
    <source>
        <dbReference type="Proteomes" id="UP000092600"/>
    </source>
</evidence>
<dbReference type="PANTHER" id="PTHR12947:SF19">
    <property type="entry name" value="AMSH-LIKE UBIQUITIN THIOESTERASE 1"/>
    <property type="match status" value="1"/>
</dbReference>
<dbReference type="InterPro" id="IPR000555">
    <property type="entry name" value="JAMM/MPN+_dom"/>
</dbReference>
<evidence type="ECO:0000256" key="4">
    <source>
        <dbReference type="ARBA" id="ARBA00022723"/>
    </source>
</evidence>
<evidence type="ECO:0000256" key="5">
    <source>
        <dbReference type="ARBA" id="ARBA00022786"/>
    </source>
</evidence>
<dbReference type="Gene3D" id="1.20.58.80">
    <property type="entry name" value="Phosphotransferase system, lactose/cellobiose-type IIA subunit"/>
    <property type="match status" value="1"/>
</dbReference>
<dbReference type="SUPFAM" id="SSF140856">
    <property type="entry name" value="USP8 N-terminal domain-like"/>
    <property type="match status" value="1"/>
</dbReference>
<organism evidence="10 11">
    <name type="scientific">Ananas comosus</name>
    <name type="common">Pineapple</name>
    <name type="synonym">Ananas ananas</name>
    <dbReference type="NCBI Taxonomy" id="4615"/>
    <lineage>
        <taxon>Eukaryota</taxon>
        <taxon>Viridiplantae</taxon>
        <taxon>Streptophyta</taxon>
        <taxon>Embryophyta</taxon>
        <taxon>Tracheophyta</taxon>
        <taxon>Spermatophyta</taxon>
        <taxon>Magnoliopsida</taxon>
        <taxon>Liliopsida</taxon>
        <taxon>Poales</taxon>
        <taxon>Bromeliaceae</taxon>
        <taxon>Bromelioideae</taxon>
        <taxon>Ananas</taxon>
    </lineage>
</organism>
<evidence type="ECO:0000256" key="2">
    <source>
        <dbReference type="ARBA" id="ARBA00010981"/>
    </source>
</evidence>
<name>A0A199UXW5_ANACO</name>
<evidence type="ECO:0000313" key="10">
    <source>
        <dbReference type="EMBL" id="OAY69628.1"/>
    </source>
</evidence>
<accession>A0A199UXW5</accession>
<keyword evidence="7" id="KW-0862">Zinc</keyword>
<dbReference type="Pfam" id="PF01398">
    <property type="entry name" value="JAB"/>
    <property type="match status" value="1"/>
</dbReference>
<evidence type="ECO:0000256" key="3">
    <source>
        <dbReference type="ARBA" id="ARBA00022670"/>
    </source>
</evidence>
<dbReference type="GO" id="GO:0016020">
    <property type="term" value="C:membrane"/>
    <property type="evidence" value="ECO:0007669"/>
    <property type="project" value="TreeGrafter"/>
</dbReference>
<gene>
    <name evidence="13" type="primary">LOC109716491</name>
    <name evidence="10" type="ORF">ACMD2_17295</name>
</gene>
<dbReference type="GeneID" id="109716491"/>
<protein>
    <submittedName>
        <fullName evidence="10 13">AMSH-like ubiquitin thioesterase 1</fullName>
    </submittedName>
</protein>
<dbReference type="EMBL" id="LSRQ01004331">
    <property type="protein sequence ID" value="OAY69628.1"/>
    <property type="molecule type" value="Genomic_DNA"/>
</dbReference>
<dbReference type="GO" id="GO:0046872">
    <property type="term" value="F:metal ion binding"/>
    <property type="evidence" value="ECO:0007669"/>
    <property type="project" value="UniProtKB-KW"/>
</dbReference>
<dbReference type="Gene3D" id="3.40.140.10">
    <property type="entry name" value="Cytidine Deaminase, domain 2"/>
    <property type="match status" value="1"/>
</dbReference>
<evidence type="ECO:0000256" key="8">
    <source>
        <dbReference type="ARBA" id="ARBA00023049"/>
    </source>
</evidence>
<keyword evidence="6" id="KW-0378">Hydrolase</keyword>
<dbReference type="AlphaFoldDB" id="A0A199UXW5"/>
<keyword evidence="12" id="KW-1185">Reference proteome</keyword>
<keyword evidence="5" id="KW-0833">Ubl conjugation pathway</keyword>
<evidence type="ECO:0000256" key="6">
    <source>
        <dbReference type="ARBA" id="ARBA00022801"/>
    </source>
</evidence>
<dbReference type="GO" id="GO:0070536">
    <property type="term" value="P:protein K63-linked deubiquitination"/>
    <property type="evidence" value="ECO:0007669"/>
    <property type="project" value="InterPro"/>
</dbReference>